<dbReference type="Proteomes" id="UP000092024">
    <property type="component" value="Unassembled WGS sequence"/>
</dbReference>
<accession>A0A1A5YEQ5</accession>
<evidence type="ECO:0000313" key="1">
    <source>
        <dbReference type="EMBL" id="OBR64068.1"/>
    </source>
</evidence>
<proteinExistence type="predicted"/>
<evidence type="ECO:0000313" key="2">
    <source>
        <dbReference type="Proteomes" id="UP000092024"/>
    </source>
</evidence>
<dbReference type="AlphaFoldDB" id="A0A1A5YEQ5"/>
<organism evidence="1 2">
    <name type="scientific">Paenibacillus oryzae</name>
    <dbReference type="NCBI Taxonomy" id="1844972"/>
    <lineage>
        <taxon>Bacteria</taxon>
        <taxon>Bacillati</taxon>
        <taxon>Bacillota</taxon>
        <taxon>Bacilli</taxon>
        <taxon>Bacillales</taxon>
        <taxon>Paenibacillaceae</taxon>
        <taxon>Paenibacillus</taxon>
    </lineage>
</organism>
<protein>
    <submittedName>
        <fullName evidence="1">Uncharacterized protein</fullName>
    </submittedName>
</protein>
<comment type="caution">
    <text evidence="1">The sequence shown here is derived from an EMBL/GenBank/DDBJ whole genome shotgun (WGS) entry which is preliminary data.</text>
</comment>
<dbReference type="EMBL" id="LYPA01000067">
    <property type="protein sequence ID" value="OBR64068.1"/>
    <property type="molecule type" value="Genomic_DNA"/>
</dbReference>
<sequence length="321" mass="36385">MYELSGFKMTESQVERWLSGFIPEQELYYINEFELISEIQSMGFPVYSRQQFAEAAGDYLGEYGAGYRHWNVASTASLALIESAALKDKQLRGRLFAQQVELGRGHVYALDWIQELGSDCLRVFYEEDSIAGDQLLLTYSAWSRLSETCRLHWLLKWLRERLDASISLPADVVREQLHEGNLIPEACKKAIISHLQLFPISSGANCFSAAIGCYLGSSKIIEGWLNVEQFLDRVNEEGLVECGEITRYSELELVRPDQVLVWENGKGALIHAAYSISDTLLFNKMGQFWFQPWQCLAAASIWNYGNCLSGGGRIILLRRPA</sequence>
<dbReference type="OrthoDB" id="2139078at2"/>
<dbReference type="STRING" id="1844972.A7K91_20470"/>
<keyword evidence="2" id="KW-1185">Reference proteome</keyword>
<reference evidence="1 2" key="1">
    <citation type="submission" date="2016-05" db="EMBL/GenBank/DDBJ databases">
        <title>Paenibacillus oryzae. sp. nov., isolated from the rice root.</title>
        <authorList>
            <person name="Zhang J."/>
            <person name="Zhang X."/>
        </authorList>
    </citation>
    <scope>NUCLEOTIDE SEQUENCE [LARGE SCALE GENOMIC DNA]</scope>
    <source>
        <strain evidence="1 2">1DrF-4</strain>
    </source>
</reference>
<gene>
    <name evidence="1" type="ORF">A7K91_20470</name>
</gene>
<dbReference type="RefSeq" id="WP_068685513.1">
    <property type="nucleotide sequence ID" value="NZ_LYPA01000067.1"/>
</dbReference>
<name>A0A1A5YEQ5_9BACL</name>